<dbReference type="PANTHER" id="PTHR43126:SF2">
    <property type="entry name" value="D-ALANYL-D-ALANINE DIPEPTIDASE"/>
    <property type="match status" value="1"/>
</dbReference>
<dbReference type="EC" id="3.4.13.22" evidence="9 10"/>
<sequence>MSGGGELGRTELPESIAIRECGESLVPIPADRFALTQPHAYGSLGAPYGNRSPYCIRTGVLKRLIAAQSYLQQDAPGWTLQIFDAYRPIAVQRFMVDHAFAELARAQGRDPDALRADPESAAAIAIWQQVFEFWAPPSSNPATPPPHSTGAALDVTLLDATGAPAAMGSPIDECSPRSYPDHFRDCPELPYHAHRQLLAGAMRAAGFVRHPREWWHFSWGDRLWAQLSGTAIAHYGSI</sequence>
<dbReference type="GO" id="GO:0008237">
    <property type="term" value="F:metallopeptidase activity"/>
    <property type="evidence" value="ECO:0007669"/>
    <property type="project" value="UniProtKB-KW"/>
</dbReference>
<dbReference type="GO" id="GO:0008270">
    <property type="term" value="F:zinc ion binding"/>
    <property type="evidence" value="ECO:0007669"/>
    <property type="project" value="UniProtKB-UniRule"/>
</dbReference>
<dbReference type="InterPro" id="IPR000755">
    <property type="entry name" value="A_A_dipeptidase"/>
</dbReference>
<keyword evidence="3 9" id="KW-0479">Metal-binding</keyword>
<feature type="binding site" evidence="9">
    <location>
        <position position="216"/>
    </location>
    <ligand>
        <name>Zn(2+)</name>
        <dbReference type="ChEBI" id="CHEBI:29105"/>
        <note>catalytic</note>
    </ligand>
</feature>
<dbReference type="GO" id="GO:0006508">
    <property type="term" value="P:proteolysis"/>
    <property type="evidence" value="ECO:0007669"/>
    <property type="project" value="UniProtKB-KW"/>
</dbReference>
<evidence type="ECO:0000256" key="2">
    <source>
        <dbReference type="ARBA" id="ARBA00022670"/>
    </source>
</evidence>
<evidence type="ECO:0000256" key="3">
    <source>
        <dbReference type="ARBA" id="ARBA00022723"/>
    </source>
</evidence>
<comment type="similarity">
    <text evidence="9 10">Belongs to the peptidase M15D family.</text>
</comment>
<dbReference type="InParanoid" id="U5DID1"/>
<evidence type="ECO:0000256" key="8">
    <source>
        <dbReference type="ARBA" id="ARBA00023316"/>
    </source>
</evidence>
<dbReference type="Gene3D" id="3.30.1380.10">
    <property type="match status" value="1"/>
</dbReference>
<evidence type="ECO:0000256" key="10">
    <source>
        <dbReference type="PIRNR" id="PIRNR026671"/>
    </source>
</evidence>
<dbReference type="eggNOG" id="COG2173">
    <property type="taxonomic scope" value="Bacteria"/>
</dbReference>
<comment type="caution">
    <text evidence="11">The sequence shown here is derived from an EMBL/GenBank/DDBJ whole genome shotgun (WGS) entry which is preliminary data.</text>
</comment>
<keyword evidence="5 9" id="KW-0862">Zinc</keyword>
<reference evidence="11 12" key="1">
    <citation type="submission" date="2013-05" db="EMBL/GenBank/DDBJ databases">
        <title>Draft genome sequence of Rubidibacter lacunae KORDI 51-2.</title>
        <authorList>
            <person name="Choi D.H."/>
            <person name="Noh J.H."/>
            <person name="Kwon K.-K."/>
            <person name="Lee J.-H."/>
            <person name="Ryu J.-Y."/>
        </authorList>
    </citation>
    <scope>NUCLEOTIDE SEQUENCE [LARGE SCALE GENOMIC DNA]</scope>
    <source>
        <strain evidence="11 12">KORDI 51-2</strain>
    </source>
</reference>
<comment type="catalytic activity">
    <reaction evidence="1 9 10">
        <text>D-alanyl-D-alanine + H2O = 2 D-alanine</text>
        <dbReference type="Rhea" id="RHEA:20661"/>
        <dbReference type="ChEBI" id="CHEBI:15377"/>
        <dbReference type="ChEBI" id="CHEBI:57416"/>
        <dbReference type="ChEBI" id="CHEBI:57822"/>
        <dbReference type="EC" id="3.4.13.22"/>
    </reaction>
</comment>
<dbReference type="InterPro" id="IPR009045">
    <property type="entry name" value="Zn_M74/Hedgehog-like"/>
</dbReference>
<dbReference type="PANTHER" id="PTHR43126">
    <property type="entry name" value="D-ALANYL-D-ALANINE DIPEPTIDASE"/>
    <property type="match status" value="1"/>
</dbReference>
<keyword evidence="2 9" id="KW-0645">Protease</keyword>
<protein>
    <recommendedName>
        <fullName evidence="9 10">D-alanyl-D-alanine dipeptidase</fullName>
        <shortName evidence="9 10">D-Ala-D-Ala dipeptidase</shortName>
        <ecNumber evidence="9 10">3.4.13.22</ecNumber>
    </recommendedName>
</protein>
<organism evidence="11 12">
    <name type="scientific">Rubidibacter lacunae KORDI 51-2</name>
    <dbReference type="NCBI Taxonomy" id="582515"/>
    <lineage>
        <taxon>Bacteria</taxon>
        <taxon>Bacillati</taxon>
        <taxon>Cyanobacteriota</taxon>
        <taxon>Cyanophyceae</taxon>
        <taxon>Oscillatoriophycideae</taxon>
        <taxon>Chroococcales</taxon>
        <taxon>Aphanothecaceae</taxon>
        <taxon>Rubidibacter</taxon>
    </lineage>
</organism>
<dbReference type="STRING" id="582515.KR51_00026770"/>
<dbReference type="AlphaFoldDB" id="U5DID1"/>
<dbReference type="EMBL" id="ASSJ01000070">
    <property type="protein sequence ID" value="ERN40692.1"/>
    <property type="molecule type" value="Genomic_DNA"/>
</dbReference>
<evidence type="ECO:0000313" key="12">
    <source>
        <dbReference type="Proteomes" id="UP000016960"/>
    </source>
</evidence>
<feature type="active site" description="Proton donor/acceptor" evidence="9">
    <location>
        <position position="213"/>
    </location>
</feature>
<keyword evidence="6 9" id="KW-0224">Dipeptidase</keyword>
<dbReference type="PIRSF" id="PIRSF026671">
    <property type="entry name" value="AA_dipeptidase"/>
    <property type="match status" value="1"/>
</dbReference>
<feature type="binding site" evidence="9">
    <location>
        <position position="154"/>
    </location>
    <ligand>
        <name>Zn(2+)</name>
        <dbReference type="ChEBI" id="CHEBI:29105"/>
        <note>catalytic</note>
    </ligand>
</feature>
<gene>
    <name evidence="11" type="ORF">KR51_00026770</name>
</gene>
<feature type="site" description="Transition state stabilizer" evidence="9">
    <location>
        <position position="87"/>
    </location>
</feature>
<dbReference type="PATRIC" id="fig|582515.4.peg.3004"/>
<proteinExistence type="inferred from homology"/>
<keyword evidence="8 10" id="KW-0961">Cell wall biogenesis/degradation</keyword>
<dbReference type="GO" id="GO:0071555">
    <property type="term" value="P:cell wall organization"/>
    <property type="evidence" value="ECO:0007669"/>
    <property type="project" value="UniProtKB-KW"/>
</dbReference>
<comment type="function">
    <text evidence="9 10">Catalyzes hydrolysis of the D-alanyl-D-alanine dipeptide.</text>
</comment>
<dbReference type="Proteomes" id="UP000016960">
    <property type="component" value="Unassembled WGS sequence"/>
</dbReference>
<feature type="binding site" evidence="9">
    <location>
        <position position="147"/>
    </location>
    <ligand>
        <name>Zn(2+)</name>
        <dbReference type="ChEBI" id="CHEBI:29105"/>
        <note>catalytic</note>
    </ligand>
</feature>
<dbReference type="Pfam" id="PF01427">
    <property type="entry name" value="Peptidase_M15"/>
    <property type="match status" value="1"/>
</dbReference>
<evidence type="ECO:0000256" key="7">
    <source>
        <dbReference type="ARBA" id="ARBA00023049"/>
    </source>
</evidence>
<keyword evidence="4 9" id="KW-0378">Hydrolase</keyword>
<name>U5DID1_9CHRO</name>
<dbReference type="HAMAP" id="MF_01924">
    <property type="entry name" value="A_A_dipeptidase"/>
    <property type="match status" value="1"/>
</dbReference>
<evidence type="ECO:0000256" key="6">
    <source>
        <dbReference type="ARBA" id="ARBA00022997"/>
    </source>
</evidence>
<keyword evidence="7 9" id="KW-0482">Metalloprotease</keyword>
<keyword evidence="12" id="KW-1185">Reference proteome</keyword>
<dbReference type="SUPFAM" id="SSF55166">
    <property type="entry name" value="Hedgehog/DD-peptidase"/>
    <property type="match status" value="1"/>
</dbReference>
<evidence type="ECO:0000256" key="1">
    <source>
        <dbReference type="ARBA" id="ARBA00001362"/>
    </source>
</evidence>
<evidence type="ECO:0000256" key="4">
    <source>
        <dbReference type="ARBA" id="ARBA00022801"/>
    </source>
</evidence>
<evidence type="ECO:0000313" key="11">
    <source>
        <dbReference type="EMBL" id="ERN40692.1"/>
    </source>
</evidence>
<comment type="cofactor">
    <cofactor evidence="9">
        <name>Zn(2+)</name>
        <dbReference type="ChEBI" id="CHEBI:29105"/>
    </cofactor>
    <text evidence="9">Binds 1 zinc ion per subunit.</text>
</comment>
<accession>U5DID1</accession>
<evidence type="ECO:0000256" key="9">
    <source>
        <dbReference type="HAMAP-Rule" id="MF_01924"/>
    </source>
</evidence>
<evidence type="ECO:0000256" key="5">
    <source>
        <dbReference type="ARBA" id="ARBA00022833"/>
    </source>
</evidence>
<dbReference type="GO" id="GO:0160237">
    <property type="term" value="F:D-Ala-D-Ala dipeptidase activity"/>
    <property type="evidence" value="ECO:0007669"/>
    <property type="project" value="UniProtKB-EC"/>
</dbReference>